<dbReference type="RefSeq" id="WP_177177770.1">
    <property type="nucleotide sequence ID" value="NZ_AP025286.1"/>
</dbReference>
<dbReference type="AlphaFoldDB" id="A0A1H9JHJ1"/>
<organism evidence="1 2">
    <name type="scientific">Treponema bryantii</name>
    <dbReference type="NCBI Taxonomy" id="163"/>
    <lineage>
        <taxon>Bacteria</taxon>
        <taxon>Pseudomonadati</taxon>
        <taxon>Spirochaetota</taxon>
        <taxon>Spirochaetia</taxon>
        <taxon>Spirochaetales</taxon>
        <taxon>Treponemataceae</taxon>
        <taxon>Treponema</taxon>
    </lineage>
</organism>
<keyword evidence="2" id="KW-1185">Reference proteome</keyword>
<accession>A0A1H9JHJ1</accession>
<protein>
    <submittedName>
        <fullName evidence="1">Uncharacterized protein</fullName>
    </submittedName>
</protein>
<dbReference type="STRING" id="163.SAMN04487775_103117"/>
<dbReference type="eggNOG" id="ENOG5031CUP">
    <property type="taxonomic scope" value="Bacteria"/>
</dbReference>
<reference evidence="1 2" key="1">
    <citation type="submission" date="2016-10" db="EMBL/GenBank/DDBJ databases">
        <authorList>
            <person name="de Groot N.N."/>
        </authorList>
    </citation>
    <scope>NUCLEOTIDE SEQUENCE [LARGE SCALE GENOMIC DNA]</scope>
    <source>
        <strain evidence="1 2">B25</strain>
    </source>
</reference>
<sequence>MTNEKALKALRQIKTYCAATQLEELDYVIEVLEKLEKDGIKEPLATDFKSLSK</sequence>
<dbReference type="Proteomes" id="UP000182360">
    <property type="component" value="Unassembled WGS sequence"/>
</dbReference>
<evidence type="ECO:0000313" key="2">
    <source>
        <dbReference type="Proteomes" id="UP000182360"/>
    </source>
</evidence>
<gene>
    <name evidence="1" type="ORF">SAMN04487977_11314</name>
</gene>
<evidence type="ECO:0000313" key="1">
    <source>
        <dbReference type="EMBL" id="SEQ86247.1"/>
    </source>
</evidence>
<name>A0A1H9JHJ1_9SPIR</name>
<dbReference type="EMBL" id="FOFU01000013">
    <property type="protein sequence ID" value="SEQ86247.1"/>
    <property type="molecule type" value="Genomic_DNA"/>
</dbReference>
<proteinExistence type="predicted"/>